<reference evidence="2" key="1">
    <citation type="submission" date="2016-10" db="EMBL/GenBank/DDBJ databases">
        <authorList>
            <person name="Varghese N."/>
            <person name="Submissions S."/>
        </authorList>
    </citation>
    <scope>NUCLEOTIDE SEQUENCE [LARGE SCALE GENOMIC DNA]</scope>
    <source>
        <strain evidence="2">IMMIB L-1606</strain>
    </source>
</reference>
<keyword evidence="2" id="KW-1185">Reference proteome</keyword>
<dbReference type="AlphaFoldDB" id="A0A1H2A873"/>
<accession>A0A1H2A873</accession>
<dbReference type="Proteomes" id="UP000198751">
    <property type="component" value="Chromosome I"/>
</dbReference>
<dbReference type="RefSeq" id="WP_157693474.1">
    <property type="nucleotide sequence ID" value="NZ_LT629779.1"/>
</dbReference>
<evidence type="ECO:0000313" key="1">
    <source>
        <dbReference type="EMBL" id="SDT42175.1"/>
    </source>
</evidence>
<gene>
    <name evidence="1" type="ORF">SAMN04489743_2842</name>
</gene>
<protein>
    <submittedName>
        <fullName evidence="1">Uncharacterized protein</fullName>
    </submittedName>
</protein>
<organism evidence="1 2">
    <name type="scientific">Pseudarthrobacter equi</name>
    <dbReference type="NCBI Taxonomy" id="728066"/>
    <lineage>
        <taxon>Bacteria</taxon>
        <taxon>Bacillati</taxon>
        <taxon>Actinomycetota</taxon>
        <taxon>Actinomycetes</taxon>
        <taxon>Micrococcales</taxon>
        <taxon>Micrococcaceae</taxon>
        <taxon>Pseudarthrobacter</taxon>
    </lineage>
</organism>
<dbReference type="EMBL" id="LT629779">
    <property type="protein sequence ID" value="SDT42175.1"/>
    <property type="molecule type" value="Genomic_DNA"/>
</dbReference>
<evidence type="ECO:0000313" key="2">
    <source>
        <dbReference type="Proteomes" id="UP000198751"/>
    </source>
</evidence>
<proteinExistence type="predicted"/>
<sequence length="140" mass="14465">MRTYATAADLVMWLDGGKNPDNAKALLRSASLLVEKATKRAVYRTNSEGFPLDAAVRVAFRDATTAQVEFWAALGVNPVAGTAGTPLDVLGKGMDGASVAYGADKSVLAAKATAAETLGPVALNILSAARLLSGPVRGYR</sequence>
<name>A0A1H2A873_9MICC</name>
<dbReference type="OrthoDB" id="4951181at2"/>